<evidence type="ECO:0000313" key="4">
    <source>
        <dbReference type="EMBL" id="QSX77378.1"/>
    </source>
</evidence>
<keyword evidence="3" id="KW-1015">Disulfide bond</keyword>
<dbReference type="InterPro" id="IPR028994">
    <property type="entry name" value="Integrin_alpha_N"/>
</dbReference>
<dbReference type="EMBL" id="CP071518">
    <property type="protein sequence ID" value="QSX77378.1"/>
    <property type="molecule type" value="Genomic_DNA"/>
</dbReference>
<dbReference type="PANTHER" id="PTHR46580">
    <property type="entry name" value="SENSOR KINASE-RELATED"/>
    <property type="match status" value="1"/>
</dbReference>
<evidence type="ECO:0000256" key="3">
    <source>
        <dbReference type="ARBA" id="ARBA00023157"/>
    </source>
</evidence>
<dbReference type="SUPFAM" id="SSF69318">
    <property type="entry name" value="Integrin alpha N-terminal domain"/>
    <property type="match status" value="1"/>
</dbReference>
<dbReference type="InterPro" id="IPR011936">
    <property type="entry name" value="Myxo_disulph_rpt"/>
</dbReference>
<dbReference type="InterPro" id="IPR013517">
    <property type="entry name" value="FG-GAP"/>
</dbReference>
<dbReference type="Proteomes" id="UP000639274">
    <property type="component" value="Chromosome"/>
</dbReference>
<dbReference type="NCBIfam" id="TIGR02232">
    <property type="entry name" value="myxo_disulf_rpt"/>
    <property type="match status" value="1"/>
</dbReference>
<keyword evidence="5" id="KW-1185">Reference proteome</keyword>
<organism evidence="4 5">
    <name type="scientific">Agrilutibacter solisilvae</name>
    <dbReference type="NCBI Taxonomy" id="2763317"/>
    <lineage>
        <taxon>Bacteria</taxon>
        <taxon>Pseudomonadati</taxon>
        <taxon>Pseudomonadota</taxon>
        <taxon>Gammaproteobacteria</taxon>
        <taxon>Lysobacterales</taxon>
        <taxon>Lysobacteraceae</taxon>
        <taxon>Agrilutibacter</taxon>
    </lineage>
</organism>
<reference evidence="4 5" key="1">
    <citation type="submission" date="2021-03" db="EMBL/GenBank/DDBJ databases">
        <title>Lysobacter sp. nov. isolated from soil of gangwondo yeongwol, south Korea.</title>
        <authorList>
            <person name="Kim K.R."/>
            <person name="Kim K.H."/>
            <person name="Jeon C.O."/>
        </authorList>
    </citation>
    <scope>NUCLEOTIDE SEQUENCE [LARGE SCALE GENOMIC DNA]</scope>
    <source>
        <strain evidence="4 5">R19</strain>
    </source>
</reference>
<keyword evidence="1" id="KW-0732">Signal</keyword>
<dbReference type="KEGG" id="lsf:I8J32_011445"/>
<gene>
    <name evidence="4" type="ORF">I8J32_011445</name>
</gene>
<dbReference type="Gene3D" id="2.130.10.130">
    <property type="entry name" value="Integrin alpha, N-terminal"/>
    <property type="match status" value="1"/>
</dbReference>
<accession>A0A975ARM2</accession>
<protein>
    <submittedName>
        <fullName evidence="4">FG-GAP repeat protein</fullName>
    </submittedName>
</protein>
<sequence>MQLRPAMHSAIGSLSTRIRRLLTRARSRSGLAMALAVAAVMSAPAQATFHLMKIVEVFPGTAASPSAQYVVLQMYAGGQNFVSGHDLVVFNAAGAQVGAFVFNSSVPNGANQARILIATPQAVSFFGLSADLTMSAAILSGGGKICFAGTVDCVAWGGYGGSSSGVGTPFNATGGGLLSGRAMRRRLDIAGGAGTLDAGDDTDNCANDFISVLPTPRNNAGAAGMVPASTCGNGALEGLEGCDDGNLSNNDTCSSTCTVQTAPTVVRAVADYNGDGRSDLFWRNSQTGANVLWRSGNAATQVALTTVADANWRVVGRGEVSGDGNADVVWRNQSTGANDIWKSASATTRQLTPSVPAVWRVAATADFNGDGRADIIWRNSSTGADEMWRSAVPAGRVVLPAVSLSWRIVGAGDFNGDGKADLFWRNSSTGANAIWLSANSATQQATATVASQAWRVAGVGDFNGDNKADVLWRNTTTGANEVWRSGTSAQRQVLTAVTNLAWSVVDVGDYDGDRRYDLFWRNSANGQNVIWKSANAATQQAATTVADTHWSVVPLPQ</sequence>
<dbReference type="PANTHER" id="PTHR46580:SF2">
    <property type="entry name" value="MAM DOMAIN-CONTAINING PROTEIN"/>
    <property type="match status" value="1"/>
</dbReference>
<evidence type="ECO:0000313" key="5">
    <source>
        <dbReference type="Proteomes" id="UP000639274"/>
    </source>
</evidence>
<name>A0A975ARM2_9GAMM</name>
<keyword evidence="2" id="KW-0677">Repeat</keyword>
<dbReference type="Pfam" id="PF13517">
    <property type="entry name" value="FG-GAP_3"/>
    <property type="match status" value="2"/>
</dbReference>
<dbReference type="AlphaFoldDB" id="A0A975ARM2"/>
<dbReference type="RefSeq" id="WP_200612197.1">
    <property type="nucleotide sequence ID" value="NZ_CP071518.1"/>
</dbReference>
<evidence type="ECO:0000256" key="2">
    <source>
        <dbReference type="ARBA" id="ARBA00022737"/>
    </source>
</evidence>
<proteinExistence type="predicted"/>
<evidence type="ECO:0000256" key="1">
    <source>
        <dbReference type="ARBA" id="ARBA00022729"/>
    </source>
</evidence>